<gene>
    <name evidence="1" type="ORF">ACFFVF_11230</name>
</gene>
<sequence length="145" mass="17139">MQRSITLGLILALFFSCSTPVKETDLAKINGFWEIEKVELSNGEMKEYKINEEVEQIEFNDGKGIKRKVIMLYSGNFFTNNIKQEFTIEAKENNYYILNKTDYSTWKEEIEKLTDSVFLIKNEEGIKYHYRKRNDIKLEKNGETN</sequence>
<evidence type="ECO:0000313" key="1">
    <source>
        <dbReference type="EMBL" id="MFB9097092.1"/>
    </source>
</evidence>
<dbReference type="PROSITE" id="PS51257">
    <property type="entry name" value="PROKAR_LIPOPROTEIN"/>
    <property type="match status" value="1"/>
</dbReference>
<dbReference type="RefSeq" id="WP_236453615.1">
    <property type="nucleotide sequence ID" value="NZ_CBCSGE010000038.1"/>
</dbReference>
<evidence type="ECO:0000313" key="2">
    <source>
        <dbReference type="Proteomes" id="UP001589607"/>
    </source>
</evidence>
<dbReference type="Proteomes" id="UP001589607">
    <property type="component" value="Unassembled WGS sequence"/>
</dbReference>
<comment type="caution">
    <text evidence="1">The sequence shown here is derived from an EMBL/GenBank/DDBJ whole genome shotgun (WGS) entry which is preliminary data.</text>
</comment>
<evidence type="ECO:0008006" key="3">
    <source>
        <dbReference type="Google" id="ProtNLM"/>
    </source>
</evidence>
<organism evidence="1 2">
    <name type="scientific">Flavobacterium jumunjinense</name>
    <dbReference type="NCBI Taxonomy" id="998845"/>
    <lineage>
        <taxon>Bacteria</taxon>
        <taxon>Pseudomonadati</taxon>
        <taxon>Bacteroidota</taxon>
        <taxon>Flavobacteriia</taxon>
        <taxon>Flavobacteriales</taxon>
        <taxon>Flavobacteriaceae</taxon>
        <taxon>Flavobacterium</taxon>
    </lineage>
</organism>
<keyword evidence="2" id="KW-1185">Reference proteome</keyword>
<dbReference type="EMBL" id="JBHMEY010000034">
    <property type="protein sequence ID" value="MFB9097092.1"/>
    <property type="molecule type" value="Genomic_DNA"/>
</dbReference>
<protein>
    <recommendedName>
        <fullName evidence="3">Lipocalin-like domain-containing protein</fullName>
    </recommendedName>
</protein>
<name>A0ABV5GNX5_9FLAO</name>
<accession>A0ABV5GNX5</accession>
<reference evidence="1 2" key="1">
    <citation type="submission" date="2024-09" db="EMBL/GenBank/DDBJ databases">
        <authorList>
            <person name="Sun Q."/>
            <person name="Mori K."/>
        </authorList>
    </citation>
    <scope>NUCLEOTIDE SEQUENCE [LARGE SCALE GENOMIC DNA]</scope>
    <source>
        <strain evidence="1 2">CECT 7955</strain>
    </source>
</reference>
<proteinExistence type="predicted"/>